<dbReference type="NCBIfam" id="TIGR01182">
    <property type="entry name" value="eda"/>
    <property type="match status" value="1"/>
</dbReference>
<dbReference type="HOGENOM" id="CLU_077795_1_1_6"/>
<dbReference type="InterPro" id="IPR000887">
    <property type="entry name" value="Aldlse_KDPG_KHG"/>
</dbReference>
<dbReference type="CDD" id="cd00452">
    <property type="entry name" value="KDPG_aldolase"/>
    <property type="match status" value="1"/>
</dbReference>
<organism evidence="9 10">
    <name type="scientific">Reinekea blandensis MED297</name>
    <dbReference type="NCBI Taxonomy" id="314283"/>
    <lineage>
        <taxon>Bacteria</taxon>
        <taxon>Pseudomonadati</taxon>
        <taxon>Pseudomonadota</taxon>
        <taxon>Gammaproteobacteria</taxon>
        <taxon>Oceanospirillales</taxon>
        <taxon>Saccharospirillaceae</taxon>
        <taxon>Reinekea</taxon>
    </lineage>
</organism>
<evidence type="ECO:0000313" key="10">
    <source>
        <dbReference type="Proteomes" id="UP000005953"/>
    </source>
</evidence>
<dbReference type="Gene3D" id="3.20.20.70">
    <property type="entry name" value="Aldolase class I"/>
    <property type="match status" value="1"/>
</dbReference>
<gene>
    <name evidence="9" type="ORF">MED297_17977</name>
</gene>
<dbReference type="SUPFAM" id="SSF51569">
    <property type="entry name" value="Aldolase"/>
    <property type="match status" value="1"/>
</dbReference>
<evidence type="ECO:0000256" key="3">
    <source>
        <dbReference type="ARBA" id="ARBA00006906"/>
    </source>
</evidence>
<evidence type="ECO:0000313" key="9">
    <source>
        <dbReference type="EMBL" id="EAR08506.1"/>
    </source>
</evidence>
<name>A4BHF8_9GAMM</name>
<dbReference type="AlphaFoldDB" id="A4BHF8"/>
<comment type="pathway">
    <text evidence="2">Carbohydrate acid metabolism; 2-dehydro-3-deoxy-D-gluconate degradation; D-glyceraldehyde 3-phosphate and pyruvate from 2-dehydro-3-deoxy-D-gluconate: step 2/2.</text>
</comment>
<reference evidence="9 10" key="1">
    <citation type="submission" date="2006-02" db="EMBL/GenBank/DDBJ databases">
        <authorList>
            <person name="Pinhassi J."/>
            <person name="Pedros-Alio C."/>
            <person name="Ferriera S."/>
            <person name="Johnson J."/>
            <person name="Kravitz S."/>
            <person name="Halpern A."/>
            <person name="Remington K."/>
            <person name="Beeson K."/>
            <person name="Tran B."/>
            <person name="Rogers Y.-H."/>
            <person name="Friedman R."/>
            <person name="Venter J.C."/>
        </authorList>
    </citation>
    <scope>NUCLEOTIDE SEQUENCE [LARGE SCALE GENOMIC DNA]</scope>
    <source>
        <strain evidence="9 10">MED297</strain>
    </source>
</reference>
<proteinExistence type="inferred from homology"/>
<evidence type="ECO:0000256" key="8">
    <source>
        <dbReference type="ARBA" id="ARBA00023277"/>
    </source>
</evidence>
<evidence type="ECO:0000256" key="5">
    <source>
        <dbReference type="ARBA" id="ARBA00013063"/>
    </source>
</evidence>
<keyword evidence="10" id="KW-1185">Reference proteome</keyword>
<dbReference type="PANTHER" id="PTHR30246">
    <property type="entry name" value="2-KETO-3-DEOXY-6-PHOSPHOGLUCONATE ALDOLASE"/>
    <property type="match status" value="1"/>
</dbReference>
<dbReference type="InterPro" id="IPR013785">
    <property type="entry name" value="Aldolase_TIM"/>
</dbReference>
<dbReference type="RefSeq" id="WP_008044051.1">
    <property type="nucleotide sequence ID" value="NZ_CH724150.1"/>
</dbReference>
<dbReference type="EMBL" id="AAOE01000020">
    <property type="protein sequence ID" value="EAR08506.1"/>
    <property type="molecule type" value="Genomic_DNA"/>
</dbReference>
<dbReference type="InterPro" id="IPR031337">
    <property type="entry name" value="KDPG/KHG_AS_1"/>
</dbReference>
<dbReference type="GO" id="GO:0008675">
    <property type="term" value="F:2-dehydro-3-deoxy-phosphogluconate aldolase activity"/>
    <property type="evidence" value="ECO:0007669"/>
    <property type="project" value="UniProtKB-EC"/>
</dbReference>
<keyword evidence="6" id="KW-0456">Lyase</keyword>
<dbReference type="Proteomes" id="UP000005953">
    <property type="component" value="Unassembled WGS sequence"/>
</dbReference>
<keyword evidence="7" id="KW-0704">Schiff base</keyword>
<dbReference type="InterPro" id="IPR031338">
    <property type="entry name" value="KDPG/KHG_AS_2"/>
</dbReference>
<keyword evidence="8" id="KW-0119">Carbohydrate metabolism</keyword>
<dbReference type="Pfam" id="PF01081">
    <property type="entry name" value="Aldolase"/>
    <property type="match status" value="1"/>
</dbReference>
<evidence type="ECO:0000256" key="1">
    <source>
        <dbReference type="ARBA" id="ARBA00000654"/>
    </source>
</evidence>
<dbReference type="OrthoDB" id="9805177at2"/>
<evidence type="ECO:0000256" key="4">
    <source>
        <dbReference type="ARBA" id="ARBA00011233"/>
    </source>
</evidence>
<comment type="subunit">
    <text evidence="4">Homotrimer.</text>
</comment>
<comment type="similarity">
    <text evidence="3">Belongs to the KHG/KDPG aldolase family.</text>
</comment>
<dbReference type="STRING" id="314283.MED297_17977"/>
<dbReference type="NCBIfam" id="NF004325">
    <property type="entry name" value="PRK05718.1"/>
    <property type="match status" value="1"/>
</dbReference>
<dbReference type="PROSITE" id="PS00160">
    <property type="entry name" value="ALDOLASE_KDPG_KHG_2"/>
    <property type="match status" value="1"/>
</dbReference>
<evidence type="ECO:0000256" key="2">
    <source>
        <dbReference type="ARBA" id="ARBA00004736"/>
    </source>
</evidence>
<protein>
    <recommendedName>
        <fullName evidence="5">2-dehydro-3-deoxy-phosphogluconate aldolase</fullName>
        <ecNumber evidence="5">4.1.2.14</ecNumber>
    </recommendedName>
</protein>
<dbReference type="PROSITE" id="PS00159">
    <property type="entry name" value="ALDOLASE_KDPG_KHG_1"/>
    <property type="match status" value="1"/>
</dbReference>
<dbReference type="PANTHER" id="PTHR30246:SF1">
    <property type="entry name" value="2-DEHYDRO-3-DEOXY-6-PHOSPHOGALACTONATE ALDOLASE-RELATED"/>
    <property type="match status" value="1"/>
</dbReference>
<evidence type="ECO:0000256" key="6">
    <source>
        <dbReference type="ARBA" id="ARBA00023239"/>
    </source>
</evidence>
<dbReference type="EC" id="4.1.2.14" evidence="5"/>
<comment type="caution">
    <text evidence="9">The sequence shown here is derived from an EMBL/GenBank/DDBJ whole genome shotgun (WGS) entry which is preliminary data.</text>
</comment>
<evidence type="ECO:0000256" key="7">
    <source>
        <dbReference type="ARBA" id="ARBA00023270"/>
    </source>
</evidence>
<sequence>MTQQLERLFTRSPIIPVMVIQDKDDAIPLAQALLDGGIDVFEITLRTEAALESIRLIADHFPQACVGAGTVLTVAQFDAVVEQGAQFVISPGFTTALLAHASQSDVPLIPGVATASEMMTAQDYGFQYLKFFPAEANGGVKALKALTAPIQGVRVCPTGGVTEDNMNDYLAIPGVTCVGGSWILPDSLIRQRDWAGITDLTQQALAAVEAQ</sequence>
<accession>A4BHF8</accession>
<comment type="catalytic activity">
    <reaction evidence="1">
        <text>2-dehydro-3-deoxy-6-phospho-D-gluconate = D-glyceraldehyde 3-phosphate + pyruvate</text>
        <dbReference type="Rhea" id="RHEA:17089"/>
        <dbReference type="ChEBI" id="CHEBI:15361"/>
        <dbReference type="ChEBI" id="CHEBI:57569"/>
        <dbReference type="ChEBI" id="CHEBI:59776"/>
        <dbReference type="EC" id="4.1.2.14"/>
    </reaction>
</comment>